<organism evidence="3">
    <name type="scientific">Guillardia theta (strain CCMP2712)</name>
    <name type="common">Cryptophyte</name>
    <dbReference type="NCBI Taxonomy" id="905079"/>
    <lineage>
        <taxon>Eukaryota</taxon>
        <taxon>Cryptophyceae</taxon>
        <taxon>Pyrenomonadales</taxon>
        <taxon>Geminigeraceae</taxon>
        <taxon>Guillardia</taxon>
    </lineage>
</organism>
<accession>L1I9N9</accession>
<name>L1I9N9_GUITC</name>
<dbReference type="HOGENOM" id="CLU_656312_0_0_1"/>
<reference evidence="5" key="2">
    <citation type="submission" date="2012-11" db="EMBL/GenBank/DDBJ databases">
        <authorList>
            <person name="Kuo A."/>
            <person name="Curtis B.A."/>
            <person name="Tanifuji G."/>
            <person name="Burki F."/>
            <person name="Gruber A."/>
            <person name="Irimia M."/>
            <person name="Maruyama S."/>
            <person name="Arias M.C."/>
            <person name="Ball S.G."/>
            <person name="Gile G.H."/>
            <person name="Hirakawa Y."/>
            <person name="Hopkins J.F."/>
            <person name="Rensing S.A."/>
            <person name="Schmutz J."/>
            <person name="Symeonidi A."/>
            <person name="Elias M."/>
            <person name="Eveleigh R.J."/>
            <person name="Herman E.K."/>
            <person name="Klute M.J."/>
            <person name="Nakayama T."/>
            <person name="Obornik M."/>
            <person name="Reyes-Prieto A."/>
            <person name="Armbrust E.V."/>
            <person name="Aves S.J."/>
            <person name="Beiko R.G."/>
            <person name="Coutinho P."/>
            <person name="Dacks J.B."/>
            <person name="Durnford D.G."/>
            <person name="Fast N.M."/>
            <person name="Green B.R."/>
            <person name="Grisdale C."/>
            <person name="Hempe F."/>
            <person name="Henrissat B."/>
            <person name="Hoppner M.P."/>
            <person name="Ishida K.-I."/>
            <person name="Kim E."/>
            <person name="Koreny L."/>
            <person name="Kroth P.G."/>
            <person name="Liu Y."/>
            <person name="Malik S.-B."/>
            <person name="Maier U.G."/>
            <person name="McRose D."/>
            <person name="Mock T."/>
            <person name="Neilson J.A."/>
            <person name="Onodera N.T."/>
            <person name="Poole A.M."/>
            <person name="Pritham E.J."/>
            <person name="Richards T.A."/>
            <person name="Rocap G."/>
            <person name="Roy S.W."/>
            <person name="Sarai C."/>
            <person name="Schaack S."/>
            <person name="Shirato S."/>
            <person name="Slamovits C.H."/>
            <person name="Spencer D.F."/>
            <person name="Suzuki S."/>
            <person name="Worden A.Z."/>
            <person name="Zauner S."/>
            <person name="Barry K."/>
            <person name="Bell C."/>
            <person name="Bharti A.K."/>
            <person name="Crow J.A."/>
            <person name="Grimwood J."/>
            <person name="Kramer R."/>
            <person name="Lindquist E."/>
            <person name="Lucas S."/>
            <person name="Salamov A."/>
            <person name="McFadden G.I."/>
            <person name="Lane C.E."/>
            <person name="Keeling P.J."/>
            <person name="Gray M.W."/>
            <person name="Grigoriev I.V."/>
            <person name="Archibald J.M."/>
        </authorList>
    </citation>
    <scope>NUCLEOTIDE SEQUENCE</scope>
    <source>
        <strain evidence="5">CCMP2712</strain>
    </source>
</reference>
<dbReference type="RefSeq" id="XP_005819604.1">
    <property type="nucleotide sequence ID" value="XM_005819547.1"/>
</dbReference>
<feature type="coiled-coil region" evidence="1">
    <location>
        <begin position="238"/>
        <end position="296"/>
    </location>
</feature>
<dbReference type="GeneID" id="17289346"/>
<evidence type="ECO:0000256" key="1">
    <source>
        <dbReference type="SAM" id="Coils"/>
    </source>
</evidence>
<proteinExistence type="predicted"/>
<dbReference type="AlphaFoldDB" id="L1I9N9"/>
<dbReference type="Proteomes" id="UP000011087">
    <property type="component" value="Unassembled WGS sequence"/>
</dbReference>
<feature type="region of interest" description="Disordered" evidence="2">
    <location>
        <begin position="1"/>
        <end position="56"/>
    </location>
</feature>
<evidence type="ECO:0000313" key="3">
    <source>
        <dbReference type="EMBL" id="EKX32624.1"/>
    </source>
</evidence>
<sequence>MPRAGQVVTRKSRRGGGAGGDLKERTALAEDKTGTGQGRAGQGRAGQGRAGQGRAGQNNLAQNRMSAKNSPALNAAKGSSPVIVPLTSATSPAVNATSALVSPPSSGKAPVPVSPVMSGQQILVSQPVVSSQAMGPGAFAIPQVISYGGGAYNVQSAMFPQPSMIPVSQEFVSMPVQYGNVSMMYRSTDALSTGSMYASSSAIRVNQVKGSRAAWSPWHDDSHLQALRKEHGTIRYQMDRYRIRVAELEDQTKNMMIQIASVEVLQQENGNLKAEKADLLNRLNQVFQEREMIQAQSLQTITKYEETTRQLEPIIYKCDQYEKVENLRHENVELSNQFQQERERRIKLESEYEQFRARHISCESQIKSLTTQLSSYTSSIATSSSIHTSGRYSTSSVPYQSYLSGKYEVASANVPTSSS</sequence>
<feature type="coiled-coil region" evidence="1">
    <location>
        <begin position="324"/>
        <end position="358"/>
    </location>
</feature>
<dbReference type="PaxDb" id="55529-EKX32624"/>
<dbReference type="EnsemblProtists" id="EKX32624">
    <property type="protein sequence ID" value="EKX32624"/>
    <property type="gene ID" value="GUITHDRAFT_121214"/>
</dbReference>
<dbReference type="EMBL" id="JH993180">
    <property type="protein sequence ID" value="EKX32624.1"/>
    <property type="molecule type" value="Genomic_DNA"/>
</dbReference>
<evidence type="ECO:0000313" key="4">
    <source>
        <dbReference type="EnsemblProtists" id="EKX32624"/>
    </source>
</evidence>
<reference evidence="4" key="3">
    <citation type="submission" date="2016-03" db="UniProtKB">
        <authorList>
            <consortium name="EnsemblProtists"/>
        </authorList>
    </citation>
    <scope>IDENTIFICATION</scope>
</reference>
<keyword evidence="5" id="KW-1185">Reference proteome</keyword>
<protein>
    <submittedName>
        <fullName evidence="3 4">Uncharacterized protein</fullName>
    </submittedName>
</protein>
<evidence type="ECO:0000313" key="5">
    <source>
        <dbReference type="Proteomes" id="UP000011087"/>
    </source>
</evidence>
<evidence type="ECO:0000256" key="2">
    <source>
        <dbReference type="SAM" id="MobiDB-lite"/>
    </source>
</evidence>
<dbReference type="KEGG" id="gtt:GUITHDRAFT_121214"/>
<gene>
    <name evidence="3" type="ORF">GUITHDRAFT_121214</name>
</gene>
<reference evidence="3 5" key="1">
    <citation type="journal article" date="2012" name="Nature">
        <title>Algal genomes reveal evolutionary mosaicism and the fate of nucleomorphs.</title>
        <authorList>
            <consortium name="DOE Joint Genome Institute"/>
            <person name="Curtis B.A."/>
            <person name="Tanifuji G."/>
            <person name="Burki F."/>
            <person name="Gruber A."/>
            <person name="Irimia M."/>
            <person name="Maruyama S."/>
            <person name="Arias M.C."/>
            <person name="Ball S.G."/>
            <person name="Gile G.H."/>
            <person name="Hirakawa Y."/>
            <person name="Hopkins J.F."/>
            <person name="Kuo A."/>
            <person name="Rensing S.A."/>
            <person name="Schmutz J."/>
            <person name="Symeonidi A."/>
            <person name="Elias M."/>
            <person name="Eveleigh R.J."/>
            <person name="Herman E.K."/>
            <person name="Klute M.J."/>
            <person name="Nakayama T."/>
            <person name="Obornik M."/>
            <person name="Reyes-Prieto A."/>
            <person name="Armbrust E.V."/>
            <person name="Aves S.J."/>
            <person name="Beiko R.G."/>
            <person name="Coutinho P."/>
            <person name="Dacks J.B."/>
            <person name="Durnford D.G."/>
            <person name="Fast N.M."/>
            <person name="Green B.R."/>
            <person name="Grisdale C.J."/>
            <person name="Hempel F."/>
            <person name="Henrissat B."/>
            <person name="Hoppner M.P."/>
            <person name="Ishida K."/>
            <person name="Kim E."/>
            <person name="Koreny L."/>
            <person name="Kroth P.G."/>
            <person name="Liu Y."/>
            <person name="Malik S.B."/>
            <person name="Maier U.G."/>
            <person name="McRose D."/>
            <person name="Mock T."/>
            <person name="Neilson J.A."/>
            <person name="Onodera N.T."/>
            <person name="Poole A.M."/>
            <person name="Pritham E.J."/>
            <person name="Richards T.A."/>
            <person name="Rocap G."/>
            <person name="Roy S.W."/>
            <person name="Sarai C."/>
            <person name="Schaack S."/>
            <person name="Shirato S."/>
            <person name="Slamovits C.H."/>
            <person name="Spencer D.F."/>
            <person name="Suzuki S."/>
            <person name="Worden A.Z."/>
            <person name="Zauner S."/>
            <person name="Barry K."/>
            <person name="Bell C."/>
            <person name="Bharti A.K."/>
            <person name="Crow J.A."/>
            <person name="Grimwood J."/>
            <person name="Kramer R."/>
            <person name="Lindquist E."/>
            <person name="Lucas S."/>
            <person name="Salamov A."/>
            <person name="McFadden G.I."/>
            <person name="Lane C.E."/>
            <person name="Keeling P.J."/>
            <person name="Gray M.W."/>
            <person name="Grigoriev I.V."/>
            <person name="Archibald J.M."/>
        </authorList>
    </citation>
    <scope>NUCLEOTIDE SEQUENCE</scope>
    <source>
        <strain evidence="3 5">CCMP2712</strain>
    </source>
</reference>
<keyword evidence="1" id="KW-0175">Coiled coil</keyword>
<feature type="compositionally biased region" description="Gly residues" evidence="2">
    <location>
        <begin position="35"/>
        <end position="54"/>
    </location>
</feature>
<feature type="compositionally biased region" description="Basic and acidic residues" evidence="2">
    <location>
        <begin position="21"/>
        <end position="33"/>
    </location>
</feature>